<dbReference type="GO" id="GO:0071542">
    <property type="term" value="P:dopaminergic neuron differentiation"/>
    <property type="evidence" value="ECO:0007669"/>
    <property type="project" value="TreeGrafter"/>
</dbReference>
<keyword evidence="6" id="KW-0863">Zinc-finger</keyword>
<evidence type="ECO:0000313" key="15">
    <source>
        <dbReference type="Proteomes" id="UP000694553"/>
    </source>
</evidence>
<keyword evidence="11" id="KW-0675">Receptor</keyword>
<dbReference type="FunFam" id="1.10.565.10:FF:000008">
    <property type="entry name" value="Nuclear receptor subfamily 4 group A member 1"/>
    <property type="match status" value="1"/>
</dbReference>
<keyword evidence="7" id="KW-0862">Zinc</keyword>
<reference evidence="14" key="3">
    <citation type="submission" date="2025-09" db="UniProtKB">
        <authorList>
            <consortium name="Ensembl"/>
        </authorList>
    </citation>
    <scope>IDENTIFICATION</scope>
</reference>
<gene>
    <name evidence="14" type="primary">NR4A2</name>
</gene>
<feature type="region of interest" description="Disordered" evidence="13">
    <location>
        <begin position="379"/>
        <end position="405"/>
    </location>
</feature>
<feature type="compositionally biased region" description="Pro residues" evidence="13">
    <location>
        <begin position="621"/>
        <end position="630"/>
    </location>
</feature>
<reference evidence="14" key="2">
    <citation type="submission" date="2025-08" db="UniProtKB">
        <authorList>
            <consortium name="Ensembl"/>
        </authorList>
    </citation>
    <scope>IDENTIFICATION</scope>
</reference>
<accession>A0A8U7P171</accession>
<evidence type="ECO:0000256" key="7">
    <source>
        <dbReference type="ARBA" id="ARBA00022833"/>
    </source>
</evidence>
<keyword evidence="10" id="KW-0804">Transcription</keyword>
<dbReference type="PRINTS" id="PR00047">
    <property type="entry name" value="STROIDFINGER"/>
</dbReference>
<dbReference type="PRINTS" id="PR01287">
    <property type="entry name" value="NURRNUCRCPTR"/>
</dbReference>
<dbReference type="SMART" id="SM00430">
    <property type="entry name" value="HOLI"/>
    <property type="match status" value="1"/>
</dbReference>
<keyword evidence="9" id="KW-0238">DNA-binding</keyword>
<evidence type="ECO:0000256" key="3">
    <source>
        <dbReference type="ARBA" id="ARBA00019630"/>
    </source>
</evidence>
<feature type="compositionally biased region" description="Low complexity" evidence="13">
    <location>
        <begin position="277"/>
        <end position="296"/>
    </location>
</feature>
<keyword evidence="4" id="KW-0963">Cytoplasm</keyword>
<dbReference type="GO" id="GO:0071376">
    <property type="term" value="P:cellular response to corticotropin-releasing hormone stimulus"/>
    <property type="evidence" value="ECO:0007669"/>
    <property type="project" value="TreeGrafter"/>
</dbReference>
<protein>
    <recommendedName>
        <fullName evidence="3">Nuclear receptor subfamily 4 group A member 2</fullName>
    </recommendedName>
</protein>
<dbReference type="GO" id="GO:0021953">
    <property type="term" value="P:central nervous system neuron differentiation"/>
    <property type="evidence" value="ECO:0007669"/>
    <property type="project" value="TreeGrafter"/>
</dbReference>
<dbReference type="CDD" id="cd06969">
    <property type="entry name" value="NR_DBD_NGFI-B"/>
    <property type="match status" value="1"/>
</dbReference>
<sequence length="867" mass="94399">MEKGTRHPVPMTARPRGPSCPVTEKITPTEPRPAPRGAQGGPALAPLPQPVGSAGGAPPEPGSRAGGSVCLSFHRRLRVSVPRPGSGRLSPHHRVCVSVPRPCCPIGGSVCPSARRRVRASVCPSARRRVRASVCPSARRRVRASVCPSARRRVRVSVCPSAHRRVRVSVCPSAHRRVRVSLAAVAQGRLEPPPRSEPADTSLPAALRRCPPSAAPKTPLPRLKVGALRPRGPGSPGGAGGSRRSPSQPPVPGAGRHGPSLPDAVSFAAMPCVQAQYGSSPQGASPASQSYSYHSSGEYSSDFLTPEFVKFSMDLTNTEITATTSLPSFSTFMDNYNTSYDVKPPCLYQMPLSGQQSSIKVEDIQMHGYQQHGHLPPQSEEMMSHSGSVYYKPSSPPTPSTPGFQVQHGSVWDDPGSLHNFHPNYVATTHMIEQRKTPVSRLSLFSFKQSPPGTPVSSCQMRFDGPLHVPMNPEPAGAHHGVDGQAFAVPNPIRKQPSMAFPGLQLGHAPQLLDSQVPSPPSRGSPSNEGLCAVCGDNAACQHYGVRTCEGCKGFFKRTVQKNAKYVCLANKNCPVDKRRRNRCQYCRFQKCLAVGMVKEVVRTDSLKGRRGRLPSKPKSPQEPSPPSPPVSLISALVRAHVDSNPAMTSLDYSRFQANPDYQLSGDDTQHIQQFYDLLTGSMEIIRGWAEKIPGFTDLPKTDQDLLFESAFLELFVLRLAYRSNPVEGKLIFCNGVVLHRLQCVRGFGEWIDSIVEFSSNLQNMNIDISAFSCIAALAMVTERHGLKEPKRVEELQNKIVNCLKDHVTFNNGGLNRPNYLSKLLGKLPELRTLCTQGLQRIFYLKLEDLVPPPAIIDKLFLDTLPF</sequence>
<dbReference type="InterPro" id="IPR003070">
    <property type="entry name" value="NR4A1-3"/>
</dbReference>
<dbReference type="PRINTS" id="PR01284">
    <property type="entry name" value="NUCLEARECPTR"/>
</dbReference>
<dbReference type="FunFam" id="3.30.50.10:FF:000009">
    <property type="entry name" value="nuclear receptor subfamily 4 group A member 2"/>
    <property type="match status" value="1"/>
</dbReference>
<feature type="region of interest" description="Disordered" evidence="13">
    <location>
        <begin position="189"/>
        <end position="263"/>
    </location>
</feature>
<evidence type="ECO:0000256" key="6">
    <source>
        <dbReference type="ARBA" id="ARBA00022771"/>
    </source>
</evidence>
<reference evidence="15" key="1">
    <citation type="submission" date="2019-10" db="EMBL/GenBank/DDBJ databases">
        <title>Corvus moneduloides (New Caledonian crow) genome, bCorMon1, primary haplotype.</title>
        <authorList>
            <person name="Rutz C."/>
            <person name="Fungtammasan C."/>
            <person name="Mountcastle J."/>
            <person name="Formenti G."/>
            <person name="Chow W."/>
            <person name="Howe K."/>
            <person name="Steele M.P."/>
            <person name="Fernandes J."/>
            <person name="Gilbert M.T.P."/>
            <person name="Fedrigo O."/>
            <person name="Jarvis E.D."/>
            <person name="Gemmell N."/>
        </authorList>
    </citation>
    <scope>NUCLEOTIDE SEQUENCE [LARGE SCALE GENOMIC DNA]</scope>
</reference>
<dbReference type="GO" id="GO:0000978">
    <property type="term" value="F:RNA polymerase II cis-regulatory region sequence-specific DNA binding"/>
    <property type="evidence" value="ECO:0007669"/>
    <property type="project" value="TreeGrafter"/>
</dbReference>
<evidence type="ECO:0000256" key="11">
    <source>
        <dbReference type="ARBA" id="ARBA00023170"/>
    </source>
</evidence>
<dbReference type="PROSITE" id="PS51030">
    <property type="entry name" value="NUCLEAR_REC_DBD_2"/>
    <property type="match status" value="1"/>
</dbReference>
<organism evidence="14 15">
    <name type="scientific">Corvus moneduloides</name>
    <name type="common">New Caledonian crow</name>
    <dbReference type="NCBI Taxonomy" id="1196302"/>
    <lineage>
        <taxon>Eukaryota</taxon>
        <taxon>Metazoa</taxon>
        <taxon>Chordata</taxon>
        <taxon>Craniata</taxon>
        <taxon>Vertebrata</taxon>
        <taxon>Euteleostomi</taxon>
        <taxon>Archelosauria</taxon>
        <taxon>Archosauria</taxon>
        <taxon>Dinosauria</taxon>
        <taxon>Saurischia</taxon>
        <taxon>Theropoda</taxon>
        <taxon>Coelurosauria</taxon>
        <taxon>Aves</taxon>
        <taxon>Neognathae</taxon>
        <taxon>Neoaves</taxon>
        <taxon>Telluraves</taxon>
        <taxon>Australaves</taxon>
        <taxon>Passeriformes</taxon>
        <taxon>Corvoidea</taxon>
        <taxon>Corvidae</taxon>
        <taxon>Corvus</taxon>
    </lineage>
</organism>
<evidence type="ECO:0000313" key="14">
    <source>
        <dbReference type="Ensembl" id="ENSCMUP00000024309.2"/>
    </source>
</evidence>
<dbReference type="AlphaFoldDB" id="A0A8C3ERW0"/>
<dbReference type="OMA" id="MEISRGW"/>
<dbReference type="GO" id="GO:0005667">
    <property type="term" value="C:transcription regulator complex"/>
    <property type="evidence" value="ECO:0007669"/>
    <property type="project" value="TreeGrafter"/>
</dbReference>
<feature type="region of interest" description="Disordered" evidence="13">
    <location>
        <begin position="606"/>
        <end position="630"/>
    </location>
</feature>
<keyword evidence="5" id="KW-0479">Metal-binding</keyword>
<dbReference type="Proteomes" id="UP000694553">
    <property type="component" value="Unassembled WGS sequence"/>
</dbReference>
<feature type="compositionally biased region" description="Low complexity" evidence="13">
    <location>
        <begin position="35"/>
        <end position="52"/>
    </location>
</feature>
<dbReference type="InterPro" id="IPR003073">
    <property type="entry name" value="NR4A2"/>
</dbReference>
<evidence type="ECO:0000256" key="13">
    <source>
        <dbReference type="SAM" id="MobiDB-lite"/>
    </source>
</evidence>
<dbReference type="CDD" id="cd07071">
    <property type="entry name" value="NR_LBD_Nurr1"/>
    <property type="match status" value="1"/>
</dbReference>
<feature type="region of interest" description="Disordered" evidence="13">
    <location>
        <begin position="276"/>
        <end position="296"/>
    </location>
</feature>
<dbReference type="GO" id="GO:0005737">
    <property type="term" value="C:cytoplasm"/>
    <property type="evidence" value="ECO:0007669"/>
    <property type="project" value="UniProtKB-SubCell"/>
</dbReference>
<comment type="subcellular location">
    <subcellularLocation>
        <location evidence="2">Cytoplasm</location>
    </subcellularLocation>
    <subcellularLocation>
        <location evidence="1">Nucleus</location>
    </subcellularLocation>
</comment>
<dbReference type="Gene3D" id="1.10.565.10">
    <property type="entry name" value="Retinoid X Receptor"/>
    <property type="match status" value="1"/>
</dbReference>
<dbReference type="PROSITE" id="PS00031">
    <property type="entry name" value="NUCLEAR_REC_DBD_1"/>
    <property type="match status" value="1"/>
</dbReference>
<dbReference type="GO" id="GO:0004879">
    <property type="term" value="F:nuclear receptor activity"/>
    <property type="evidence" value="ECO:0007669"/>
    <property type="project" value="InterPro"/>
</dbReference>
<dbReference type="Pfam" id="PF00105">
    <property type="entry name" value="zf-C4"/>
    <property type="match status" value="1"/>
</dbReference>
<evidence type="ECO:0000256" key="8">
    <source>
        <dbReference type="ARBA" id="ARBA00023015"/>
    </source>
</evidence>
<accession>A0A8C3ERW0</accession>
<name>A0A8C3ERW0_CORMO</name>
<dbReference type="PANTHER" id="PTHR24085:SF0">
    <property type="entry name" value="NUCLEAR RECEPTOR SUBFAMILY 4 GROUP A MEMBER 2"/>
    <property type="match status" value="1"/>
</dbReference>
<dbReference type="PROSITE" id="PS51843">
    <property type="entry name" value="NR_LBD"/>
    <property type="match status" value="1"/>
</dbReference>
<keyword evidence="15" id="KW-1185">Reference proteome</keyword>
<dbReference type="Gene3D" id="3.30.50.10">
    <property type="entry name" value="Erythroid Transcription Factor GATA-1, subunit A"/>
    <property type="match status" value="1"/>
</dbReference>
<evidence type="ECO:0000256" key="9">
    <source>
        <dbReference type="ARBA" id="ARBA00023125"/>
    </source>
</evidence>
<dbReference type="InterPro" id="IPR013088">
    <property type="entry name" value="Znf_NHR/GATA"/>
</dbReference>
<dbReference type="InterPro" id="IPR001628">
    <property type="entry name" value="Znf_hrmn_rcpt"/>
</dbReference>
<evidence type="ECO:0000256" key="2">
    <source>
        <dbReference type="ARBA" id="ARBA00004496"/>
    </source>
</evidence>
<dbReference type="InterPro" id="IPR001723">
    <property type="entry name" value="Nuclear_hrmn_rcpt"/>
</dbReference>
<dbReference type="SUPFAM" id="SSF57716">
    <property type="entry name" value="Glucocorticoid receptor-like (DNA-binding domain)"/>
    <property type="match status" value="1"/>
</dbReference>
<dbReference type="PRINTS" id="PR00398">
    <property type="entry name" value="STRDHORMONER"/>
</dbReference>
<dbReference type="Pfam" id="PF00104">
    <property type="entry name" value="Hormone_recep"/>
    <property type="match status" value="1"/>
</dbReference>
<feature type="region of interest" description="Disordered" evidence="13">
    <location>
        <begin position="1"/>
        <end position="67"/>
    </location>
</feature>
<dbReference type="PANTHER" id="PTHR24085">
    <property type="entry name" value="NUCLEAR HORMONE RECEPTOR"/>
    <property type="match status" value="1"/>
</dbReference>
<dbReference type="GO" id="GO:0008270">
    <property type="term" value="F:zinc ion binding"/>
    <property type="evidence" value="ECO:0007669"/>
    <property type="project" value="UniProtKB-KW"/>
</dbReference>
<evidence type="ECO:0000256" key="5">
    <source>
        <dbReference type="ARBA" id="ARBA00022723"/>
    </source>
</evidence>
<evidence type="ECO:0000256" key="12">
    <source>
        <dbReference type="ARBA" id="ARBA00023242"/>
    </source>
</evidence>
<keyword evidence="12" id="KW-0539">Nucleus</keyword>
<dbReference type="Ensembl" id="ENSCMUT00000026136.2">
    <property type="protein sequence ID" value="ENSCMUP00000024309.2"/>
    <property type="gene ID" value="ENSCMUG00000014859.2"/>
</dbReference>
<dbReference type="InterPro" id="IPR000536">
    <property type="entry name" value="Nucl_hrmn_rcpt_lig-bd"/>
</dbReference>
<dbReference type="InterPro" id="IPR035500">
    <property type="entry name" value="NHR-like_dom_sf"/>
</dbReference>
<evidence type="ECO:0000256" key="4">
    <source>
        <dbReference type="ARBA" id="ARBA00022490"/>
    </source>
</evidence>
<dbReference type="GO" id="GO:0035259">
    <property type="term" value="F:nuclear glucocorticoid receptor binding"/>
    <property type="evidence" value="ECO:0007669"/>
    <property type="project" value="TreeGrafter"/>
</dbReference>
<dbReference type="SUPFAM" id="SSF48508">
    <property type="entry name" value="Nuclear receptor ligand-binding domain"/>
    <property type="match status" value="1"/>
</dbReference>
<dbReference type="GO" id="GO:0005634">
    <property type="term" value="C:nucleus"/>
    <property type="evidence" value="ECO:0007669"/>
    <property type="project" value="UniProtKB-SubCell"/>
</dbReference>
<evidence type="ECO:0000256" key="1">
    <source>
        <dbReference type="ARBA" id="ARBA00004123"/>
    </source>
</evidence>
<dbReference type="SMART" id="SM00399">
    <property type="entry name" value="ZnF_C4"/>
    <property type="match status" value="1"/>
</dbReference>
<evidence type="ECO:0000256" key="10">
    <source>
        <dbReference type="ARBA" id="ARBA00023163"/>
    </source>
</evidence>
<keyword evidence="8" id="KW-0805">Transcription regulation</keyword>
<proteinExistence type="predicted"/>